<gene>
    <name evidence="1" type="ORF">FEV09_20215</name>
</gene>
<evidence type="ECO:0000313" key="2">
    <source>
        <dbReference type="Proteomes" id="UP001152872"/>
    </source>
</evidence>
<proteinExistence type="predicted"/>
<protein>
    <submittedName>
        <fullName evidence="1">Uncharacterized protein</fullName>
    </submittedName>
</protein>
<name>A0A9X4MAF9_9CYAN</name>
<dbReference type="EMBL" id="VBTY01000240">
    <property type="protein sequence ID" value="MDG3496868.1"/>
    <property type="molecule type" value="Genomic_DNA"/>
</dbReference>
<comment type="caution">
    <text evidence="1">The sequence shown here is derived from an EMBL/GenBank/DDBJ whole genome shotgun (WGS) entry which is preliminary data.</text>
</comment>
<organism evidence="1 2">
    <name type="scientific">Pseudanabaena catenata USMAC16</name>
    <dbReference type="NCBI Taxonomy" id="1855837"/>
    <lineage>
        <taxon>Bacteria</taxon>
        <taxon>Bacillati</taxon>
        <taxon>Cyanobacteriota</taxon>
        <taxon>Cyanophyceae</taxon>
        <taxon>Pseudanabaenales</taxon>
        <taxon>Pseudanabaenaceae</taxon>
        <taxon>Pseudanabaena</taxon>
    </lineage>
</organism>
<dbReference type="Proteomes" id="UP001152872">
    <property type="component" value="Unassembled WGS sequence"/>
</dbReference>
<keyword evidence="2" id="KW-1185">Reference proteome</keyword>
<reference evidence="1" key="1">
    <citation type="submission" date="2019-05" db="EMBL/GenBank/DDBJ databases">
        <title>Whole genome sequencing of Pseudanabaena catenata USMAC16.</title>
        <authorList>
            <person name="Khan Z."/>
            <person name="Omar W.M."/>
            <person name="Convey P."/>
            <person name="Merican F."/>
            <person name="Najimudin N."/>
        </authorList>
    </citation>
    <scope>NUCLEOTIDE SEQUENCE</scope>
    <source>
        <strain evidence="1">USMAC16</strain>
    </source>
</reference>
<dbReference type="AlphaFoldDB" id="A0A9X4MAF9"/>
<evidence type="ECO:0000313" key="1">
    <source>
        <dbReference type="EMBL" id="MDG3496868.1"/>
    </source>
</evidence>
<dbReference type="RefSeq" id="WP_233424395.1">
    <property type="nucleotide sequence ID" value="NZ_VBTY01000240.1"/>
</dbReference>
<feature type="non-terminal residue" evidence="1">
    <location>
        <position position="62"/>
    </location>
</feature>
<sequence length="62" mass="7154">MKLRIFDAILVLLPYDCIIAIELMRELLDYCTKLILCLDFFIFWSSAKKGKGGRRKAPTTLS</sequence>
<accession>A0A9X4MAF9</accession>